<evidence type="ECO:0000256" key="2">
    <source>
        <dbReference type="ARBA" id="ARBA00008479"/>
    </source>
</evidence>
<comment type="subcellular location">
    <subcellularLocation>
        <location evidence="1">Nucleus</location>
        <location evidence="1">Nucleolus</location>
    </subcellularLocation>
</comment>
<accession>A0A7S2UTV2</accession>
<dbReference type="InterPro" id="IPR019002">
    <property type="entry name" value="Ribosome_biogenesis_Nop16"/>
</dbReference>
<dbReference type="PANTHER" id="PTHR13243">
    <property type="entry name" value="HSPC111 PROTEIN-RELATED"/>
    <property type="match status" value="1"/>
</dbReference>
<evidence type="ECO:0000256" key="3">
    <source>
        <dbReference type="ARBA" id="ARBA00015522"/>
    </source>
</evidence>
<keyword evidence="4" id="KW-0539">Nucleus</keyword>
<dbReference type="AlphaFoldDB" id="A0A7S2UTV2"/>
<feature type="region of interest" description="Disordered" evidence="5">
    <location>
        <begin position="1"/>
        <end position="27"/>
    </location>
</feature>
<name>A0A7S2UTV2_9STRA</name>
<gene>
    <name evidence="6" type="ORF">FJAP1339_LOCUS1594</name>
</gene>
<evidence type="ECO:0000256" key="1">
    <source>
        <dbReference type="ARBA" id="ARBA00004604"/>
    </source>
</evidence>
<dbReference type="GO" id="GO:0042273">
    <property type="term" value="P:ribosomal large subunit biogenesis"/>
    <property type="evidence" value="ECO:0007669"/>
    <property type="project" value="TreeGrafter"/>
</dbReference>
<evidence type="ECO:0000256" key="4">
    <source>
        <dbReference type="ARBA" id="ARBA00023242"/>
    </source>
</evidence>
<evidence type="ECO:0000313" key="6">
    <source>
        <dbReference type="EMBL" id="CAD9859075.1"/>
    </source>
</evidence>
<dbReference type="EMBL" id="HBHR01003425">
    <property type="protein sequence ID" value="CAD9859075.1"/>
    <property type="molecule type" value="Transcribed_RNA"/>
</dbReference>
<dbReference type="PANTHER" id="PTHR13243:SF1">
    <property type="entry name" value="NUCLEOLAR PROTEIN 16"/>
    <property type="match status" value="1"/>
</dbReference>
<reference evidence="6" key="1">
    <citation type="submission" date="2021-01" db="EMBL/GenBank/DDBJ databases">
        <authorList>
            <person name="Corre E."/>
            <person name="Pelletier E."/>
            <person name="Niang G."/>
            <person name="Scheremetjew M."/>
            <person name="Finn R."/>
            <person name="Kale V."/>
            <person name="Holt S."/>
            <person name="Cochrane G."/>
            <person name="Meng A."/>
            <person name="Brown T."/>
            <person name="Cohen L."/>
        </authorList>
    </citation>
    <scope>NUCLEOTIDE SEQUENCE</scope>
    <source>
        <strain evidence="6">CCMP1661</strain>
    </source>
</reference>
<protein>
    <recommendedName>
        <fullName evidence="3">Nucleolar protein 16</fullName>
    </recommendedName>
</protein>
<evidence type="ECO:0000256" key="5">
    <source>
        <dbReference type="SAM" id="MobiDB-lite"/>
    </source>
</evidence>
<sequence length="172" mass="19701">MVRIAAKKRRRGTAKVSQKQKNKSRYIKPKISDSKIRASWDPKVSIGKNVTRLGLVTDPNTFLEQCNAPKMDTSTDKSNYPRLFDIPCSDDLTKVDANARRRVMSEEEQKYLANLIAKYGEDYKGMAHDVKKNYLQYAVGKLRRLCTRFLLLDENQRLVPVPEAPQRAAKAL</sequence>
<dbReference type="Pfam" id="PF09420">
    <property type="entry name" value="Nop16"/>
    <property type="match status" value="2"/>
</dbReference>
<dbReference type="GO" id="GO:0005730">
    <property type="term" value="C:nucleolus"/>
    <property type="evidence" value="ECO:0007669"/>
    <property type="project" value="UniProtKB-SubCell"/>
</dbReference>
<comment type="similarity">
    <text evidence="2">Belongs to the NOP16 family.</text>
</comment>
<organism evidence="6">
    <name type="scientific">Fibrocapsa japonica</name>
    <dbReference type="NCBI Taxonomy" id="94617"/>
    <lineage>
        <taxon>Eukaryota</taxon>
        <taxon>Sar</taxon>
        <taxon>Stramenopiles</taxon>
        <taxon>Ochrophyta</taxon>
        <taxon>Raphidophyceae</taxon>
        <taxon>Chattonellales</taxon>
        <taxon>Chattonellaceae</taxon>
        <taxon>Fibrocapsa</taxon>
    </lineage>
</organism>
<proteinExistence type="inferred from homology"/>